<gene>
    <name evidence="1" type="ORF">NCTC12971_03679</name>
</gene>
<dbReference type="GO" id="GO:0009289">
    <property type="term" value="C:pilus"/>
    <property type="evidence" value="ECO:0007669"/>
    <property type="project" value="InterPro"/>
</dbReference>
<organism evidence="1 2">
    <name type="scientific">Serratia rubidaea</name>
    <name type="common">Serratia marinorubra</name>
    <dbReference type="NCBI Taxonomy" id="61652"/>
    <lineage>
        <taxon>Bacteria</taxon>
        <taxon>Pseudomonadati</taxon>
        <taxon>Pseudomonadota</taxon>
        <taxon>Gammaproteobacteria</taxon>
        <taxon>Enterobacterales</taxon>
        <taxon>Yersiniaceae</taxon>
        <taxon>Serratia</taxon>
    </lineage>
</organism>
<accession>A0A4U9HKI0</accession>
<dbReference type="InterPro" id="IPR036937">
    <property type="entry name" value="Adhesion_dom_fimbrial_sf"/>
</dbReference>
<name>A0A4U9HKI0_SERRU</name>
<proteinExistence type="predicted"/>
<evidence type="ECO:0000313" key="2">
    <source>
        <dbReference type="Proteomes" id="UP000307968"/>
    </source>
</evidence>
<evidence type="ECO:0000313" key="1">
    <source>
        <dbReference type="EMBL" id="VTP64672.1"/>
    </source>
</evidence>
<dbReference type="GO" id="GO:0007155">
    <property type="term" value="P:cell adhesion"/>
    <property type="evidence" value="ECO:0007669"/>
    <property type="project" value="InterPro"/>
</dbReference>
<dbReference type="EMBL" id="LR590463">
    <property type="protein sequence ID" value="VTP64672.1"/>
    <property type="molecule type" value="Genomic_DNA"/>
</dbReference>
<sequence>MIAITPECSINQGNVIEANFHTLQTDQVVSRSDGERYSKDIALRFSCNSSLTQDIKVQLVADSAGFFIRSYP</sequence>
<dbReference type="AlphaFoldDB" id="A0A4U9HKI0"/>
<dbReference type="Proteomes" id="UP000307968">
    <property type="component" value="Chromosome"/>
</dbReference>
<reference evidence="1 2" key="1">
    <citation type="submission" date="2019-05" db="EMBL/GenBank/DDBJ databases">
        <authorList>
            <consortium name="Pathogen Informatics"/>
        </authorList>
    </citation>
    <scope>NUCLEOTIDE SEQUENCE [LARGE SCALE GENOMIC DNA]</scope>
    <source>
        <strain evidence="1 2">NCTC12971</strain>
    </source>
</reference>
<dbReference type="Gene3D" id="2.60.40.1090">
    <property type="entry name" value="Fimbrial-type adhesion domain"/>
    <property type="match status" value="1"/>
</dbReference>
<protein>
    <submittedName>
        <fullName evidence="1">Uncharacterized protein</fullName>
    </submittedName>
</protein>